<accession>A0A9X2RL17</accession>
<protein>
    <recommendedName>
        <fullName evidence="7">J domain-containing protein</fullName>
    </recommendedName>
</protein>
<feature type="transmembrane region" description="Helical" evidence="6">
    <location>
        <begin position="52"/>
        <end position="69"/>
    </location>
</feature>
<evidence type="ECO:0000256" key="6">
    <source>
        <dbReference type="SAM" id="Phobius"/>
    </source>
</evidence>
<dbReference type="InterPro" id="IPR036869">
    <property type="entry name" value="J_dom_sf"/>
</dbReference>
<dbReference type="Proteomes" id="UP001142610">
    <property type="component" value="Unassembled WGS sequence"/>
</dbReference>
<evidence type="ECO:0000256" key="5">
    <source>
        <dbReference type="ARBA" id="ARBA00038105"/>
    </source>
</evidence>
<evidence type="ECO:0000259" key="7">
    <source>
        <dbReference type="PROSITE" id="PS50076"/>
    </source>
</evidence>
<evidence type="ECO:0000313" key="8">
    <source>
        <dbReference type="EMBL" id="MCQ8186137.1"/>
    </source>
</evidence>
<evidence type="ECO:0000256" key="4">
    <source>
        <dbReference type="ARBA" id="ARBA00023136"/>
    </source>
</evidence>
<dbReference type="RefSeq" id="WP_256620033.1">
    <property type="nucleotide sequence ID" value="NZ_JANIBC010000013.1"/>
</dbReference>
<dbReference type="AlphaFoldDB" id="A0A9X2RL17"/>
<evidence type="ECO:0000256" key="1">
    <source>
        <dbReference type="ARBA" id="ARBA00004167"/>
    </source>
</evidence>
<dbReference type="SMART" id="SM00271">
    <property type="entry name" value="DnaJ"/>
    <property type="match status" value="1"/>
</dbReference>
<dbReference type="GO" id="GO:0016020">
    <property type="term" value="C:membrane"/>
    <property type="evidence" value="ECO:0007669"/>
    <property type="project" value="UniProtKB-SubCell"/>
</dbReference>
<reference evidence="8" key="1">
    <citation type="submission" date="2022-07" db="EMBL/GenBank/DDBJ databases">
        <title>Parvularcula maris sp. nov., an algicidal bacterium isolated from seawater.</title>
        <authorList>
            <person name="Li F."/>
        </authorList>
    </citation>
    <scope>NUCLEOTIDE SEQUENCE</scope>
    <source>
        <strain evidence="8">BGMRC 0090</strain>
    </source>
</reference>
<gene>
    <name evidence="8" type="ORF">NOG11_12170</name>
</gene>
<dbReference type="CDD" id="cd06257">
    <property type="entry name" value="DnaJ"/>
    <property type="match status" value="1"/>
</dbReference>
<name>A0A9X2RL17_9PROT</name>
<proteinExistence type="inferred from homology"/>
<keyword evidence="2 6" id="KW-0812">Transmembrane</keyword>
<feature type="transmembrane region" description="Helical" evidence="6">
    <location>
        <begin position="27"/>
        <end position="45"/>
    </location>
</feature>
<keyword evidence="9" id="KW-1185">Reference proteome</keyword>
<dbReference type="SUPFAM" id="SSF46565">
    <property type="entry name" value="Chaperone J-domain"/>
    <property type="match status" value="1"/>
</dbReference>
<dbReference type="PANTHER" id="PTHR12763">
    <property type="match status" value="1"/>
</dbReference>
<dbReference type="Gene3D" id="1.10.287.110">
    <property type="entry name" value="DnaJ domain"/>
    <property type="match status" value="1"/>
</dbReference>
<dbReference type="EMBL" id="JANIBC010000013">
    <property type="protein sequence ID" value="MCQ8186137.1"/>
    <property type="molecule type" value="Genomic_DNA"/>
</dbReference>
<comment type="subcellular location">
    <subcellularLocation>
        <location evidence="1">Membrane</location>
        <topology evidence="1">Single-pass membrane protein</topology>
    </subcellularLocation>
</comment>
<comment type="caution">
    <text evidence="8">The sequence shown here is derived from an EMBL/GenBank/DDBJ whole genome shotgun (WGS) entry which is preliminary data.</text>
</comment>
<comment type="similarity">
    <text evidence="5">Belongs to the TIM14 family.</text>
</comment>
<dbReference type="PANTHER" id="PTHR12763:SF28">
    <property type="entry name" value="GEO10507P1-RELATED"/>
    <property type="match status" value="1"/>
</dbReference>
<evidence type="ECO:0000256" key="2">
    <source>
        <dbReference type="ARBA" id="ARBA00022692"/>
    </source>
</evidence>
<organism evidence="8 9">
    <name type="scientific">Parvularcula maris</name>
    <dbReference type="NCBI Taxonomy" id="2965077"/>
    <lineage>
        <taxon>Bacteria</taxon>
        <taxon>Pseudomonadati</taxon>
        <taxon>Pseudomonadota</taxon>
        <taxon>Alphaproteobacteria</taxon>
        <taxon>Parvularculales</taxon>
        <taxon>Parvularculaceae</taxon>
        <taxon>Parvularcula</taxon>
    </lineage>
</organism>
<dbReference type="PROSITE" id="PS50076">
    <property type="entry name" value="DNAJ_2"/>
    <property type="match status" value="1"/>
</dbReference>
<dbReference type="InterPro" id="IPR001623">
    <property type="entry name" value="DnaJ_domain"/>
</dbReference>
<keyword evidence="3 6" id="KW-1133">Transmembrane helix</keyword>
<keyword evidence="4 6" id="KW-0472">Membrane</keyword>
<evidence type="ECO:0000256" key="3">
    <source>
        <dbReference type="ARBA" id="ARBA00022989"/>
    </source>
</evidence>
<sequence length="152" mass="15985">MLLFFLAVLLLASGFLAKRLELPSAVRRRLLIIGALTAAAVLLLSWMRLTPLAIVAMLIGAGIAASAVLQARGSLSGFEDLGERPPSRPGPRGMSRAEALSVLGLAEPATAEEITAAHKRMILRAHPDQGGSDYLAAKVNEAKGVLLPKDRA</sequence>
<feature type="domain" description="J" evidence="7">
    <location>
        <begin position="98"/>
        <end position="151"/>
    </location>
</feature>
<evidence type="ECO:0000313" key="9">
    <source>
        <dbReference type="Proteomes" id="UP001142610"/>
    </source>
</evidence>